<evidence type="ECO:0000313" key="12">
    <source>
        <dbReference type="Proteomes" id="UP000494206"/>
    </source>
</evidence>
<proteinExistence type="inferred from homology"/>
<protein>
    <recommendedName>
        <fullName evidence="10">Hexosyltransferase</fullName>
        <ecNumber evidence="10">2.4.1.-</ecNumber>
    </recommendedName>
</protein>
<evidence type="ECO:0000256" key="3">
    <source>
        <dbReference type="ARBA" id="ARBA00022676"/>
    </source>
</evidence>
<keyword evidence="6" id="KW-0735">Signal-anchor</keyword>
<dbReference type="EMBL" id="CADEPM010000009">
    <property type="protein sequence ID" value="CAB3409930.1"/>
    <property type="molecule type" value="Genomic_DNA"/>
</dbReference>
<evidence type="ECO:0000256" key="9">
    <source>
        <dbReference type="ARBA" id="ARBA00023136"/>
    </source>
</evidence>
<evidence type="ECO:0000256" key="2">
    <source>
        <dbReference type="ARBA" id="ARBA00008661"/>
    </source>
</evidence>
<dbReference type="GO" id="GO:0008194">
    <property type="term" value="F:UDP-glycosyltransferase activity"/>
    <property type="evidence" value="ECO:0007669"/>
    <property type="project" value="TreeGrafter"/>
</dbReference>
<keyword evidence="9" id="KW-0472">Membrane</keyword>
<evidence type="ECO:0000256" key="4">
    <source>
        <dbReference type="ARBA" id="ARBA00022679"/>
    </source>
</evidence>
<keyword evidence="12" id="KW-1185">Reference proteome</keyword>
<dbReference type="InterPro" id="IPR002659">
    <property type="entry name" value="Glyco_trans_31"/>
</dbReference>
<evidence type="ECO:0000256" key="1">
    <source>
        <dbReference type="ARBA" id="ARBA00004323"/>
    </source>
</evidence>
<keyword evidence="7" id="KW-1133">Transmembrane helix</keyword>
<evidence type="ECO:0000313" key="11">
    <source>
        <dbReference type="EMBL" id="CAB3409930.1"/>
    </source>
</evidence>
<dbReference type="OrthoDB" id="5957813at2759"/>
<evidence type="ECO:0000256" key="8">
    <source>
        <dbReference type="ARBA" id="ARBA00023034"/>
    </source>
</evidence>
<reference evidence="11 12" key="1">
    <citation type="submission" date="2020-04" db="EMBL/GenBank/DDBJ databases">
        <authorList>
            <person name="Laetsch R D."/>
            <person name="Stevens L."/>
            <person name="Kumar S."/>
            <person name="Blaxter L. M."/>
        </authorList>
    </citation>
    <scope>NUCLEOTIDE SEQUENCE [LARGE SCALE GENOMIC DNA]</scope>
</reference>
<gene>
    <name evidence="11" type="ORF">CBOVIS_LOCUS11521</name>
</gene>
<dbReference type="GO" id="GO:0000139">
    <property type="term" value="C:Golgi membrane"/>
    <property type="evidence" value="ECO:0007669"/>
    <property type="project" value="UniProtKB-SubCell"/>
</dbReference>
<dbReference type="Proteomes" id="UP000494206">
    <property type="component" value="Unassembled WGS sequence"/>
</dbReference>
<keyword evidence="4" id="KW-0808">Transferase</keyword>
<comment type="subcellular location">
    <subcellularLocation>
        <location evidence="1 10">Golgi apparatus membrane</location>
        <topology evidence="1 10">Single-pass type II membrane protein</topology>
    </subcellularLocation>
</comment>
<keyword evidence="3 10" id="KW-0328">Glycosyltransferase</keyword>
<organism evidence="11 12">
    <name type="scientific">Caenorhabditis bovis</name>
    <dbReference type="NCBI Taxonomy" id="2654633"/>
    <lineage>
        <taxon>Eukaryota</taxon>
        <taxon>Metazoa</taxon>
        <taxon>Ecdysozoa</taxon>
        <taxon>Nematoda</taxon>
        <taxon>Chromadorea</taxon>
        <taxon>Rhabditida</taxon>
        <taxon>Rhabditina</taxon>
        <taxon>Rhabditomorpha</taxon>
        <taxon>Rhabditoidea</taxon>
        <taxon>Rhabditidae</taxon>
        <taxon>Peloderinae</taxon>
        <taxon>Caenorhabditis</taxon>
    </lineage>
</organism>
<evidence type="ECO:0000256" key="5">
    <source>
        <dbReference type="ARBA" id="ARBA00022692"/>
    </source>
</evidence>
<dbReference type="PANTHER" id="PTHR11214">
    <property type="entry name" value="BETA-1,3-N-ACETYLGLUCOSAMINYLTRANSFERASE"/>
    <property type="match status" value="1"/>
</dbReference>
<evidence type="ECO:0000256" key="7">
    <source>
        <dbReference type="ARBA" id="ARBA00022989"/>
    </source>
</evidence>
<dbReference type="GO" id="GO:0016758">
    <property type="term" value="F:hexosyltransferase activity"/>
    <property type="evidence" value="ECO:0007669"/>
    <property type="project" value="InterPro"/>
</dbReference>
<accession>A0A8S1FBG0</accession>
<evidence type="ECO:0000256" key="6">
    <source>
        <dbReference type="ARBA" id="ARBA00022968"/>
    </source>
</evidence>
<evidence type="ECO:0000256" key="10">
    <source>
        <dbReference type="RuleBase" id="RU363063"/>
    </source>
</evidence>
<dbReference type="AlphaFoldDB" id="A0A8S1FBG0"/>
<dbReference type="Pfam" id="PF01762">
    <property type="entry name" value="Galactosyl_T"/>
    <property type="match status" value="2"/>
</dbReference>
<comment type="caution">
    <text evidence="11">The sequence shown here is derived from an EMBL/GenBank/DDBJ whole genome shotgun (WGS) entry which is preliminary data.</text>
</comment>
<keyword evidence="5" id="KW-0812">Transmembrane</keyword>
<comment type="similarity">
    <text evidence="2 10">Belongs to the glycosyltransferase 31 family.</text>
</comment>
<name>A0A8S1FBG0_9PELO</name>
<keyword evidence="8 10" id="KW-0333">Golgi apparatus</keyword>
<dbReference type="EC" id="2.4.1.-" evidence="10"/>
<sequence>MAIFNVFGIENALFSKKSFDDFSWPVESRSGLIFPRFEKIPKCVVNGDKTKLLIIVKSAATNRESRDNIRKTWGKWKSLNDVQIATIFVIGLTEDHDFEEITDKEADTYRDILKINALDTYRNNTLKIYEGFSFDTSPFRFLFHKHHISLKEYPYNRYPKYVSAGAVLLSRQTVEIFYHSIPKFKSFPFDDVYTGILAKANKIDVIHNPNFVFWSREIGRDQWNEGIVAAHGYNDNMVEQYKLLFQ</sequence>
<dbReference type="PANTHER" id="PTHR11214:SF349">
    <property type="entry name" value="BETA-1,3-GALACTOSYLTRANSFERASE BRN"/>
    <property type="match status" value="1"/>
</dbReference>
<dbReference type="GO" id="GO:0006493">
    <property type="term" value="P:protein O-linked glycosylation"/>
    <property type="evidence" value="ECO:0007669"/>
    <property type="project" value="TreeGrafter"/>
</dbReference>